<dbReference type="InterPro" id="IPR050595">
    <property type="entry name" value="Bact_response_regulator"/>
</dbReference>
<dbReference type="GeneID" id="96954142"/>
<evidence type="ECO:0000259" key="3">
    <source>
        <dbReference type="PROSITE" id="PS50110"/>
    </source>
</evidence>
<evidence type="ECO:0000256" key="1">
    <source>
        <dbReference type="ARBA" id="ARBA00022553"/>
    </source>
</evidence>
<keyword evidence="5" id="KW-1185">Reference proteome</keyword>
<evidence type="ECO:0000313" key="4">
    <source>
        <dbReference type="EMBL" id="MFC7255769.1"/>
    </source>
</evidence>
<reference evidence="4 5" key="1">
    <citation type="journal article" date="2019" name="Int. J. Syst. Evol. Microbiol.">
        <title>The Global Catalogue of Microorganisms (GCM) 10K type strain sequencing project: providing services to taxonomists for standard genome sequencing and annotation.</title>
        <authorList>
            <consortium name="The Broad Institute Genomics Platform"/>
            <consortium name="The Broad Institute Genome Sequencing Center for Infectious Disease"/>
            <person name="Wu L."/>
            <person name="Ma J."/>
        </authorList>
    </citation>
    <scope>NUCLEOTIDE SEQUENCE [LARGE SCALE GENOMIC DNA]</scope>
    <source>
        <strain evidence="4 5">GX21</strain>
    </source>
</reference>
<evidence type="ECO:0000256" key="2">
    <source>
        <dbReference type="PROSITE-ProRule" id="PRU00169"/>
    </source>
</evidence>
<accession>A0ABD5ZZ15</accession>
<dbReference type="InterPro" id="IPR013971">
    <property type="entry name" value="HalX_domain"/>
</dbReference>
<feature type="domain" description="Response regulatory" evidence="3">
    <location>
        <begin position="7"/>
        <end position="115"/>
    </location>
</feature>
<dbReference type="SMART" id="SM00448">
    <property type="entry name" value="REC"/>
    <property type="match status" value="1"/>
</dbReference>
<dbReference type="PROSITE" id="PS50110">
    <property type="entry name" value="RESPONSE_REGULATORY"/>
    <property type="match status" value="1"/>
</dbReference>
<dbReference type="PANTHER" id="PTHR44591:SF3">
    <property type="entry name" value="RESPONSE REGULATORY DOMAIN-CONTAINING PROTEIN"/>
    <property type="match status" value="1"/>
</dbReference>
<protein>
    <submittedName>
        <fullName evidence="4">Response regulator</fullName>
    </submittedName>
</protein>
<dbReference type="InterPro" id="IPR001789">
    <property type="entry name" value="Sig_transdc_resp-reg_receiver"/>
</dbReference>
<dbReference type="Pfam" id="PF00072">
    <property type="entry name" value="Response_reg"/>
    <property type="match status" value="1"/>
</dbReference>
<dbReference type="AlphaFoldDB" id="A0ABD5ZZ15"/>
<organism evidence="4 5">
    <name type="scientific">Haloplanus litoreus</name>
    <dbReference type="NCBI Taxonomy" id="767515"/>
    <lineage>
        <taxon>Archaea</taxon>
        <taxon>Methanobacteriati</taxon>
        <taxon>Methanobacteriota</taxon>
        <taxon>Stenosarchaea group</taxon>
        <taxon>Halobacteria</taxon>
        <taxon>Halobacteriales</taxon>
        <taxon>Haloferacaceae</taxon>
        <taxon>Haloplanus</taxon>
    </lineage>
</organism>
<dbReference type="Pfam" id="PF08663">
    <property type="entry name" value="HalX"/>
    <property type="match status" value="1"/>
</dbReference>
<dbReference type="PANTHER" id="PTHR44591">
    <property type="entry name" value="STRESS RESPONSE REGULATOR PROTEIN 1"/>
    <property type="match status" value="1"/>
</dbReference>
<name>A0ABD5ZZ15_9EURY</name>
<feature type="modified residue" description="4-aspartylphosphate" evidence="2">
    <location>
        <position position="53"/>
    </location>
</feature>
<dbReference type="Gene3D" id="3.40.50.2300">
    <property type="match status" value="1"/>
</dbReference>
<sequence length="196" mass="21782">MPTAQPTVLLVDDEKDVVDVYALAFTEEYSVLEAYGGEEALEKVSDADVVLLDRRMPGLSGREVLEEIRARDLDVRVAMVTAVDPDFDIAEMGFDAYLTKPVGDDELRETVDELLTLSEYDDRIRERFAIAEKLVALESEKSRQELAASEEYRALTERAAALDERTTETVGEMDSAAFEKAFSGVEDATGGDTDRR</sequence>
<dbReference type="Proteomes" id="UP001596434">
    <property type="component" value="Unassembled WGS sequence"/>
</dbReference>
<dbReference type="RefSeq" id="WP_379704046.1">
    <property type="nucleotide sequence ID" value="NZ_JBHTAT010000001.1"/>
</dbReference>
<keyword evidence="1 2" id="KW-0597">Phosphoprotein</keyword>
<evidence type="ECO:0000313" key="5">
    <source>
        <dbReference type="Proteomes" id="UP001596434"/>
    </source>
</evidence>
<dbReference type="SUPFAM" id="SSF52172">
    <property type="entry name" value="CheY-like"/>
    <property type="match status" value="1"/>
</dbReference>
<proteinExistence type="predicted"/>
<comment type="caution">
    <text evidence="4">The sequence shown here is derived from an EMBL/GenBank/DDBJ whole genome shotgun (WGS) entry which is preliminary data.</text>
</comment>
<gene>
    <name evidence="4" type="ORF">ACFQKE_10785</name>
</gene>
<dbReference type="InterPro" id="IPR011006">
    <property type="entry name" value="CheY-like_superfamily"/>
</dbReference>
<dbReference type="EMBL" id="JBHTAT010000001">
    <property type="protein sequence ID" value="MFC7255769.1"/>
    <property type="molecule type" value="Genomic_DNA"/>
</dbReference>